<dbReference type="SUPFAM" id="SSF81573">
    <property type="entry name" value="F1F0 ATP synthase subunit B, membrane domain"/>
    <property type="match status" value="1"/>
</dbReference>
<dbReference type="Proteomes" id="UP000070326">
    <property type="component" value="Unassembled WGS sequence"/>
</dbReference>
<dbReference type="AlphaFoldDB" id="A0A135YRR3"/>
<evidence type="ECO:0000256" key="3">
    <source>
        <dbReference type="ARBA" id="ARBA00023065"/>
    </source>
</evidence>
<dbReference type="GO" id="GO:0006754">
    <property type="term" value="P:ATP biosynthetic process"/>
    <property type="evidence" value="ECO:0007669"/>
    <property type="project" value="UniProtKB-KW"/>
</dbReference>
<keyword evidence="1" id="KW-0813">Transport</keyword>
<dbReference type="Gene3D" id="1.20.5.2950">
    <property type="match status" value="1"/>
</dbReference>
<proteinExistence type="predicted"/>
<gene>
    <name evidence="6" type="ORF">HMPREF3195_01125</name>
    <name evidence="7" type="ORF">NCTC11460_01946</name>
</gene>
<evidence type="ECO:0000256" key="4">
    <source>
        <dbReference type="ARBA" id="ARBA00023310"/>
    </source>
</evidence>
<evidence type="ECO:0000256" key="2">
    <source>
        <dbReference type="ARBA" id="ARBA00022781"/>
    </source>
</evidence>
<feature type="coiled-coil region" evidence="5">
    <location>
        <begin position="2"/>
        <end position="29"/>
    </location>
</feature>
<protein>
    <submittedName>
        <fullName evidence="6">ATP synthase F0, B subunit domain protein</fullName>
    </submittedName>
    <submittedName>
        <fullName evidence="7">F0F1 ATP synthase subunit B</fullName>
    </submittedName>
</protein>
<keyword evidence="2" id="KW-0375">Hydrogen ion transport</keyword>
<sequence length="103" mass="11869">MAKEALLKVVEAEKEADQMIKKAKEDAKEMAILADKRSKKILEELTIKARIECDRLKAQAQEEMKGELDSIALESDKRCRSIIEIPQDRFDEAKKILIERIVK</sequence>
<dbReference type="GO" id="GO:1902600">
    <property type="term" value="P:proton transmembrane transport"/>
    <property type="evidence" value="ECO:0007669"/>
    <property type="project" value="UniProtKB-KW"/>
</dbReference>
<evidence type="ECO:0000313" key="8">
    <source>
        <dbReference type="Proteomes" id="UP000070326"/>
    </source>
</evidence>
<keyword evidence="5" id="KW-0175">Coiled coil</keyword>
<evidence type="ECO:0000313" key="9">
    <source>
        <dbReference type="Proteomes" id="UP000255101"/>
    </source>
</evidence>
<evidence type="ECO:0000256" key="5">
    <source>
        <dbReference type="SAM" id="Coils"/>
    </source>
</evidence>
<reference evidence="6 8" key="1">
    <citation type="submission" date="2016-02" db="EMBL/GenBank/DDBJ databases">
        <authorList>
            <person name="Wen L."/>
            <person name="He K."/>
            <person name="Yang H."/>
        </authorList>
    </citation>
    <scope>NUCLEOTIDE SEQUENCE [LARGE SCALE GENOMIC DNA]</scope>
    <source>
        <strain evidence="6 8">MJR8628A</strain>
    </source>
</reference>
<keyword evidence="4" id="KW-0066">ATP synthesis</keyword>
<dbReference type="EMBL" id="UGTB01000004">
    <property type="protein sequence ID" value="SUB61952.1"/>
    <property type="molecule type" value="Genomic_DNA"/>
</dbReference>
<name>A0A135YRR3_9FIRM</name>
<evidence type="ECO:0000313" key="6">
    <source>
        <dbReference type="EMBL" id="KXI12064.1"/>
    </source>
</evidence>
<dbReference type="EMBL" id="LSQZ01000060">
    <property type="protein sequence ID" value="KXI12064.1"/>
    <property type="molecule type" value="Genomic_DNA"/>
</dbReference>
<accession>A0A135YRR3</accession>
<dbReference type="PATRIC" id="fig|1261.5.peg.1126"/>
<dbReference type="Proteomes" id="UP000255101">
    <property type="component" value="Unassembled WGS sequence"/>
</dbReference>
<dbReference type="InterPro" id="IPR028987">
    <property type="entry name" value="ATP_synth_B-like_membr_sf"/>
</dbReference>
<reference evidence="7 9" key="2">
    <citation type="submission" date="2018-06" db="EMBL/GenBank/DDBJ databases">
        <authorList>
            <consortium name="Pathogen Informatics"/>
            <person name="Doyle S."/>
        </authorList>
    </citation>
    <scope>NUCLEOTIDE SEQUENCE [LARGE SCALE GENOMIC DNA]</scope>
    <source>
        <strain evidence="7 9">NCTC11460</strain>
    </source>
</reference>
<evidence type="ECO:0000313" key="7">
    <source>
        <dbReference type="EMBL" id="SUB61952.1"/>
    </source>
</evidence>
<dbReference type="RefSeq" id="WP_002846485.1">
    <property type="nucleotide sequence ID" value="NZ_FOVA01000005.1"/>
</dbReference>
<dbReference type="STRING" id="1261.HMPREF3195_01125"/>
<keyword evidence="3" id="KW-0406">Ion transport</keyword>
<organism evidence="6 8">
    <name type="scientific">Peptostreptococcus anaerobius</name>
    <dbReference type="NCBI Taxonomy" id="1261"/>
    <lineage>
        <taxon>Bacteria</taxon>
        <taxon>Bacillati</taxon>
        <taxon>Bacillota</taxon>
        <taxon>Clostridia</taxon>
        <taxon>Peptostreptococcales</taxon>
        <taxon>Peptostreptococcaceae</taxon>
        <taxon>Peptostreptococcus</taxon>
    </lineage>
</organism>
<evidence type="ECO:0000256" key="1">
    <source>
        <dbReference type="ARBA" id="ARBA00022448"/>
    </source>
</evidence>